<evidence type="ECO:0000313" key="4">
    <source>
        <dbReference type="Proteomes" id="UP000807469"/>
    </source>
</evidence>
<dbReference type="Pfam" id="PF22301">
    <property type="entry name" value="AUDH_beta_propeller"/>
    <property type="match status" value="1"/>
</dbReference>
<protein>
    <recommendedName>
        <fullName evidence="5">Aldos-2-ulose dehydratase/isomerase (AUDH) Cupin domain-containing protein</fullName>
    </recommendedName>
</protein>
<keyword evidence="4" id="KW-1185">Reference proteome</keyword>
<gene>
    <name evidence="3" type="ORF">BDN70DRAFT_964836</name>
</gene>
<organism evidence="3 4">
    <name type="scientific">Pholiota conissans</name>
    <dbReference type="NCBI Taxonomy" id="109636"/>
    <lineage>
        <taxon>Eukaryota</taxon>
        <taxon>Fungi</taxon>
        <taxon>Dikarya</taxon>
        <taxon>Basidiomycota</taxon>
        <taxon>Agaricomycotina</taxon>
        <taxon>Agaricomycetes</taxon>
        <taxon>Agaricomycetidae</taxon>
        <taxon>Agaricales</taxon>
        <taxon>Agaricineae</taxon>
        <taxon>Strophariaceae</taxon>
        <taxon>Pholiota</taxon>
    </lineage>
</organism>
<dbReference type="InterPro" id="IPR054583">
    <property type="entry name" value="Beta-prop_AUDH"/>
</dbReference>
<sequence>MSSGGAPLCIEENLVAAPLPDGYWLNNFPFSTTTEKPDLIGYGLGYEGKPASLKLFENPKNTGASGWKVTEIQSLEYPVGMTYADLTGDGYNDIIIIDRYGPSMSNLWDADRDNGGRIQWLRNPGQRSDALPFWTATHIGNSTGMHSITVGHFTRQDVWQVMGFPIIPASNDLTSPAPIILYTPRYDSSMANGPVAWDNQVIFPSQFRLVHDVRLVQHEGYDMVVIAGREGIATLWFDPTGEIWHHAIIGEGLPRDIASGNPYWGSGSVDICKTGSDTAGYIATCEGFHGNIVSVYEKSSEAPNGPESLKSGSFWRRRVIDSYGPLSKEHTGTIHNVASISTGADIEPFGIACMGAPIGIPNNQGVYMYTPTDISAGKFERTKISKESASRLADIASITYYVPNYHTGPDPPNVRINILHDFPPVTAQRLQGEVLIRLPRPSVVPIGMTPSLSMISFAGKRLSLIVIPPNASVRLGSADAFKVIYGSVRMASNGTDIIRRIAPPSKVAETTAVLSSNGMVTATENGAIVLRVEIVHGELQGPFHIMSDVVIANVFPNDTNVESAVRQMSFPFLKVDTLPWASNGLFDDFEFYNMSGFHLYFNDDSMEEICHMQAWTLGVGETSFCEIHYCLSNGAGQGGMRYFPDSYPQTDEAESHIQANELNKAFVEENSTLLVVPSMFEHGPLWMVQDGTEATPKIRPNATVDYPWHAWLSSGFGEFEIPISPPLPESEQAYDVWLAFEFPPSAFQF</sequence>
<dbReference type="AlphaFoldDB" id="A0A9P5YRS8"/>
<dbReference type="SUPFAM" id="SSF69318">
    <property type="entry name" value="Integrin alpha N-terminal domain"/>
    <property type="match status" value="1"/>
</dbReference>
<evidence type="ECO:0000259" key="2">
    <source>
        <dbReference type="Pfam" id="PF22301"/>
    </source>
</evidence>
<dbReference type="Pfam" id="PF18637">
    <property type="entry name" value="AUDH_Cupin"/>
    <property type="match status" value="1"/>
</dbReference>
<evidence type="ECO:0000313" key="3">
    <source>
        <dbReference type="EMBL" id="KAF9473550.1"/>
    </source>
</evidence>
<dbReference type="InterPro" id="IPR028994">
    <property type="entry name" value="Integrin_alpha_N"/>
</dbReference>
<feature type="domain" description="Aldos-2-ulose dehydratase/isomerase (AUDH) Cupin" evidence="1">
    <location>
        <begin position="425"/>
        <end position="743"/>
    </location>
</feature>
<reference evidence="3" key="1">
    <citation type="submission" date="2020-11" db="EMBL/GenBank/DDBJ databases">
        <authorList>
            <consortium name="DOE Joint Genome Institute"/>
            <person name="Ahrendt S."/>
            <person name="Riley R."/>
            <person name="Andreopoulos W."/>
            <person name="Labutti K."/>
            <person name="Pangilinan J."/>
            <person name="Ruiz-Duenas F.J."/>
            <person name="Barrasa J.M."/>
            <person name="Sanchez-Garcia M."/>
            <person name="Camarero S."/>
            <person name="Miyauchi S."/>
            <person name="Serrano A."/>
            <person name="Linde D."/>
            <person name="Babiker R."/>
            <person name="Drula E."/>
            <person name="Ayuso-Fernandez I."/>
            <person name="Pacheco R."/>
            <person name="Padilla G."/>
            <person name="Ferreira P."/>
            <person name="Barriuso J."/>
            <person name="Kellner H."/>
            <person name="Castanera R."/>
            <person name="Alfaro M."/>
            <person name="Ramirez L."/>
            <person name="Pisabarro A.G."/>
            <person name="Kuo A."/>
            <person name="Tritt A."/>
            <person name="Lipzen A."/>
            <person name="He G."/>
            <person name="Yan M."/>
            <person name="Ng V."/>
            <person name="Cullen D."/>
            <person name="Martin F."/>
            <person name="Rosso M.-N."/>
            <person name="Henrissat B."/>
            <person name="Hibbett D."/>
            <person name="Martinez A.T."/>
            <person name="Grigoriev I.V."/>
        </authorList>
    </citation>
    <scope>NUCLEOTIDE SEQUENCE</scope>
    <source>
        <strain evidence="3">CIRM-BRFM 674</strain>
    </source>
</reference>
<dbReference type="OrthoDB" id="5378718at2759"/>
<proteinExistence type="predicted"/>
<evidence type="ECO:0000259" key="1">
    <source>
        <dbReference type="Pfam" id="PF18637"/>
    </source>
</evidence>
<accession>A0A9P5YRS8</accession>
<dbReference type="Proteomes" id="UP000807469">
    <property type="component" value="Unassembled WGS sequence"/>
</dbReference>
<feature type="domain" description="Aldos-2-ulose dehydratase beta-propeller" evidence="2">
    <location>
        <begin position="115"/>
        <end position="298"/>
    </location>
</feature>
<dbReference type="Gene3D" id="2.60.120.990">
    <property type="match status" value="1"/>
</dbReference>
<dbReference type="InterPro" id="IPR040887">
    <property type="entry name" value="AUDH_Cupin"/>
</dbReference>
<dbReference type="EMBL" id="MU155434">
    <property type="protein sequence ID" value="KAF9473550.1"/>
    <property type="molecule type" value="Genomic_DNA"/>
</dbReference>
<comment type="caution">
    <text evidence="3">The sequence shown here is derived from an EMBL/GenBank/DDBJ whole genome shotgun (WGS) entry which is preliminary data.</text>
</comment>
<evidence type="ECO:0008006" key="5">
    <source>
        <dbReference type="Google" id="ProtNLM"/>
    </source>
</evidence>
<name>A0A9P5YRS8_9AGAR</name>